<dbReference type="RefSeq" id="XP_029232267.1">
    <property type="nucleotide sequence ID" value="XM_029367659.1"/>
</dbReference>
<feature type="compositionally biased region" description="Basic residues" evidence="2">
    <location>
        <begin position="375"/>
        <end position="387"/>
    </location>
</feature>
<dbReference type="AlphaFoldDB" id="A0A3R7M5P3"/>
<feature type="region of interest" description="Disordered" evidence="2">
    <location>
        <begin position="210"/>
        <end position="235"/>
    </location>
</feature>
<feature type="coiled-coil region" evidence="1">
    <location>
        <begin position="83"/>
        <end position="209"/>
    </location>
</feature>
<organism evidence="3 4">
    <name type="scientific">Trypanosoma conorhini</name>
    <dbReference type="NCBI Taxonomy" id="83891"/>
    <lineage>
        <taxon>Eukaryota</taxon>
        <taxon>Discoba</taxon>
        <taxon>Euglenozoa</taxon>
        <taxon>Kinetoplastea</taxon>
        <taxon>Metakinetoplastina</taxon>
        <taxon>Trypanosomatida</taxon>
        <taxon>Trypanosomatidae</taxon>
        <taxon>Trypanosoma</taxon>
    </lineage>
</organism>
<dbReference type="EMBL" id="MKKU01000017">
    <property type="protein sequence ID" value="RNF27061.1"/>
    <property type="molecule type" value="Genomic_DNA"/>
</dbReference>
<protein>
    <submittedName>
        <fullName evidence="3">NUP-1 protein</fullName>
    </submittedName>
</protein>
<evidence type="ECO:0000313" key="3">
    <source>
        <dbReference type="EMBL" id="RNF27061.1"/>
    </source>
</evidence>
<evidence type="ECO:0000313" key="4">
    <source>
        <dbReference type="Proteomes" id="UP000284403"/>
    </source>
</evidence>
<proteinExistence type="predicted"/>
<comment type="caution">
    <text evidence="3">The sequence shown here is derived from an EMBL/GenBank/DDBJ whole genome shotgun (WGS) entry which is preliminary data.</text>
</comment>
<dbReference type="SUPFAM" id="SSF57997">
    <property type="entry name" value="Tropomyosin"/>
    <property type="match status" value="1"/>
</dbReference>
<keyword evidence="1" id="KW-0175">Coiled coil</keyword>
<feature type="compositionally biased region" description="Low complexity" evidence="2">
    <location>
        <begin position="363"/>
        <end position="374"/>
    </location>
</feature>
<sequence length="387" mass="44455">MRELERGRAELLKVQRDYRALERLLRASGRLSMSRVEGEGGDEEELEASFTHASTRNTEGVELAQFLQISSLQTDLMLSRRTCHQLEARQEELRTALERSEWQLACLPPSAEESHAELRRVRGQLGNLQLEYSRLQERYESLKRQRVEDVEQLQQQNERLVLQLREKRDKLGGLTRQMRESELAAKQQAEELQQAFNVLEGQMRVLREEVGCGQPQDQQEGRSRRRQRAREVTEAESKMLQGRVTFLEHALQQKEAETQRLQEELQRNEAQLDQFEDQVTVATQRLETTARKSTQLEQTVGELQRANEELREELGVVKERVLVHAERRTSQRAASTGAPSHALHGAREPSLPPARGEDEERATPAARPPAAARRPAAKRGRSSRSRA</sequence>
<accession>A0A3R7M5P3</accession>
<dbReference type="Proteomes" id="UP000284403">
    <property type="component" value="Unassembled WGS sequence"/>
</dbReference>
<dbReference type="OrthoDB" id="251926at2759"/>
<feature type="coiled-coil region" evidence="1">
    <location>
        <begin position="244"/>
        <end position="320"/>
    </location>
</feature>
<evidence type="ECO:0000256" key="1">
    <source>
        <dbReference type="SAM" id="Coils"/>
    </source>
</evidence>
<keyword evidence="4" id="KW-1185">Reference proteome</keyword>
<name>A0A3R7M5P3_9TRYP</name>
<feature type="region of interest" description="Disordered" evidence="2">
    <location>
        <begin position="326"/>
        <end position="387"/>
    </location>
</feature>
<evidence type="ECO:0000256" key="2">
    <source>
        <dbReference type="SAM" id="MobiDB-lite"/>
    </source>
</evidence>
<gene>
    <name evidence="3" type="ORF">Tco025E_00719</name>
</gene>
<dbReference type="GeneID" id="40314330"/>
<reference evidence="3 4" key="1">
    <citation type="journal article" date="2018" name="BMC Genomics">
        <title>Genomic comparison of Trypanosoma conorhini and Trypanosoma rangeli to Trypanosoma cruzi strains of high and low virulence.</title>
        <authorList>
            <person name="Bradwell K.R."/>
            <person name="Koparde V.N."/>
            <person name="Matveyev A.V."/>
            <person name="Serrano M.G."/>
            <person name="Alves J.M."/>
            <person name="Parikh H."/>
            <person name="Huang B."/>
            <person name="Lee V."/>
            <person name="Espinosa-Alvarez O."/>
            <person name="Ortiz P.A."/>
            <person name="Costa-Martins A.G."/>
            <person name="Teixeira M.M."/>
            <person name="Buck G.A."/>
        </authorList>
    </citation>
    <scope>NUCLEOTIDE SEQUENCE [LARGE SCALE GENOMIC DNA]</scope>
    <source>
        <strain evidence="3 4">025E</strain>
    </source>
</reference>